<dbReference type="SUPFAM" id="SSF48371">
    <property type="entry name" value="ARM repeat"/>
    <property type="match status" value="1"/>
</dbReference>
<proteinExistence type="predicted"/>
<dbReference type="GO" id="GO:0005783">
    <property type="term" value="C:endoplasmic reticulum"/>
    <property type="evidence" value="ECO:0007669"/>
    <property type="project" value="TreeGrafter"/>
</dbReference>
<evidence type="ECO:0000313" key="2">
    <source>
        <dbReference type="EMBL" id="CAE0710587.1"/>
    </source>
</evidence>
<name>A0A6U9WBC5_9STRA</name>
<dbReference type="InterPro" id="IPR016024">
    <property type="entry name" value="ARM-type_fold"/>
</dbReference>
<dbReference type="GO" id="GO:0000774">
    <property type="term" value="F:adenyl-nucleotide exchange factor activity"/>
    <property type="evidence" value="ECO:0007669"/>
    <property type="project" value="TreeGrafter"/>
</dbReference>
<dbReference type="PANTHER" id="PTHR19316:SF18">
    <property type="entry name" value="HSP70-BINDING PROTEIN 1"/>
    <property type="match status" value="1"/>
</dbReference>
<protein>
    <recommendedName>
        <fullName evidence="3">Nucleotide exchange factor SIL1</fullName>
    </recommendedName>
</protein>
<dbReference type="EMBL" id="HBIX01004220">
    <property type="protein sequence ID" value="CAE0710587.1"/>
    <property type="molecule type" value="Transcribed_RNA"/>
</dbReference>
<dbReference type="InterPro" id="IPR050693">
    <property type="entry name" value="Hsp70_NEF-Inhibitors"/>
</dbReference>
<dbReference type="PANTHER" id="PTHR19316">
    <property type="entry name" value="PROTEIN FOLDING REGULATOR"/>
    <property type="match status" value="1"/>
</dbReference>
<dbReference type="InterPro" id="IPR011989">
    <property type="entry name" value="ARM-like"/>
</dbReference>
<evidence type="ECO:0000313" key="1">
    <source>
        <dbReference type="EMBL" id="CAE0710586.1"/>
    </source>
</evidence>
<dbReference type="AlphaFoldDB" id="A0A6U9WBC5"/>
<gene>
    <name evidence="1" type="ORF">PAUS00366_LOCUS3313</name>
    <name evidence="2" type="ORF">PAUS00366_LOCUS3314</name>
</gene>
<dbReference type="Gene3D" id="1.25.10.10">
    <property type="entry name" value="Leucine-rich Repeat Variant"/>
    <property type="match status" value="1"/>
</dbReference>
<organism evidence="2">
    <name type="scientific">Pseudo-nitzschia australis</name>
    <dbReference type="NCBI Taxonomy" id="44445"/>
    <lineage>
        <taxon>Eukaryota</taxon>
        <taxon>Sar</taxon>
        <taxon>Stramenopiles</taxon>
        <taxon>Ochrophyta</taxon>
        <taxon>Bacillariophyta</taxon>
        <taxon>Bacillariophyceae</taxon>
        <taxon>Bacillariophycidae</taxon>
        <taxon>Bacillariales</taxon>
        <taxon>Bacillariaceae</taxon>
        <taxon>Pseudo-nitzschia</taxon>
    </lineage>
</organism>
<accession>A0A6U9WBC5</accession>
<sequence>MSVAAFVVGCKKAGIQILLLVGILLILHQDAVDDRSRCFLFGHAKEIEATNEWQRVEGNDTIPAGAHVRMDMTTGEKWVKLLIDDDDEAEDGSGKKSVSMAVVETDGTVKIDETEKEDKKLTQNNSKDNLNFEMMHRTLSKLPPEEIVAMGGLPELPDSKEGPVRTVFEKRMLTIWEKRQAELLEMELNFPEILKARIAGIKKYLADPETQLESIDLDADQDDDIVTDIVSLLKDLEFQLADIDMARDFHTMEGWSFLVEILAEETHAPINKTIDEFSRINQAKIRTIQSHAAWTIGTAVKNTEEFYPYAVESVVLKDKKVSTAIDLLIDVFCQKYDDPSSWEIRILLTKSMYAIGAILRGNAMAQTYVAKSDGFDRLGQKFKELSQEGFNSANTKLIQRLAGLSTDIVEDLSLNVELSKVEMDTEIVHTLSSSFCKATCQLFSSEKFIPVTVQETMVRAIGVLGPFCQGSSCAVNDFRAIVEKISADWVEKKESFDKDHFRELQDMARGALESLSGQVEKDL</sequence>
<reference evidence="2" key="1">
    <citation type="submission" date="2021-01" db="EMBL/GenBank/DDBJ databases">
        <authorList>
            <person name="Corre E."/>
            <person name="Pelletier E."/>
            <person name="Niang G."/>
            <person name="Scheremetjew M."/>
            <person name="Finn R."/>
            <person name="Kale V."/>
            <person name="Holt S."/>
            <person name="Cochrane G."/>
            <person name="Meng A."/>
            <person name="Brown T."/>
            <person name="Cohen L."/>
        </authorList>
    </citation>
    <scope>NUCLEOTIDE SEQUENCE</scope>
    <source>
        <strain evidence="2">10249 10 AB</strain>
    </source>
</reference>
<evidence type="ECO:0008006" key="3">
    <source>
        <dbReference type="Google" id="ProtNLM"/>
    </source>
</evidence>
<dbReference type="EMBL" id="HBIX01004219">
    <property type="protein sequence ID" value="CAE0710586.1"/>
    <property type="molecule type" value="Transcribed_RNA"/>
</dbReference>